<organism evidence="2 3">
    <name type="scientific">Desulfocurvibacter africanus PCS</name>
    <dbReference type="NCBI Taxonomy" id="1262666"/>
    <lineage>
        <taxon>Bacteria</taxon>
        <taxon>Pseudomonadati</taxon>
        <taxon>Thermodesulfobacteriota</taxon>
        <taxon>Desulfovibrionia</taxon>
        <taxon>Desulfovibrionales</taxon>
        <taxon>Desulfovibrionaceae</taxon>
        <taxon>Desulfocurvibacter</taxon>
    </lineage>
</organism>
<dbReference type="Proteomes" id="UP000011922">
    <property type="component" value="Unassembled WGS sequence"/>
</dbReference>
<comment type="caution">
    <text evidence="2">The sequence shown here is derived from an EMBL/GenBank/DDBJ whole genome shotgun (WGS) entry which is preliminary data.</text>
</comment>
<sequence>MDLADQTSDQVRTIATASEEQSASSEQISRGIEEVTQIASETTQDMRRSSNAVDQLARQAGQLKTLITAMNRSQA</sequence>
<dbReference type="Gene3D" id="1.10.287.950">
    <property type="entry name" value="Methyl-accepting chemotaxis protein"/>
    <property type="match status" value="1"/>
</dbReference>
<dbReference type="EMBL" id="AOSV01000015">
    <property type="protein sequence ID" value="EMG37721.1"/>
    <property type="molecule type" value="Genomic_DNA"/>
</dbReference>
<name>M5Q1N2_DESAF</name>
<feature type="region of interest" description="Disordered" evidence="1">
    <location>
        <begin position="1"/>
        <end position="30"/>
    </location>
</feature>
<dbReference type="SUPFAM" id="SSF58104">
    <property type="entry name" value="Methyl-accepting chemotaxis protein (MCP) signaling domain"/>
    <property type="match status" value="1"/>
</dbReference>
<proteinExistence type="predicted"/>
<dbReference type="RefSeq" id="WP_005985682.1">
    <property type="nucleotide sequence ID" value="NZ_AOSV01000015.1"/>
</dbReference>
<protein>
    <submittedName>
        <fullName evidence="2">Methyl-accepting chemotaxis protein (MCP)</fullName>
    </submittedName>
</protein>
<dbReference type="PATRIC" id="fig|1262666.3.peg.1526"/>
<reference evidence="2 3" key="1">
    <citation type="journal article" date="2013" name="Genome Announc.">
        <title>Draft Genome Sequence for Desulfovibrio africanus Strain PCS.</title>
        <authorList>
            <person name="Brown S.D."/>
            <person name="Utturkar S.M."/>
            <person name="Arkin A.P."/>
            <person name="Deutschbauer A.M."/>
            <person name="Elias D.A."/>
            <person name="Hazen T.C."/>
            <person name="Chakraborty R."/>
        </authorList>
    </citation>
    <scope>NUCLEOTIDE SEQUENCE [LARGE SCALE GENOMIC DNA]</scope>
    <source>
        <strain evidence="2 3">PCS</strain>
    </source>
</reference>
<evidence type="ECO:0000313" key="2">
    <source>
        <dbReference type="EMBL" id="EMG37721.1"/>
    </source>
</evidence>
<evidence type="ECO:0000313" key="3">
    <source>
        <dbReference type="Proteomes" id="UP000011922"/>
    </source>
</evidence>
<gene>
    <name evidence="2" type="ORF">PCS_01503</name>
</gene>
<evidence type="ECO:0000256" key="1">
    <source>
        <dbReference type="SAM" id="MobiDB-lite"/>
    </source>
</evidence>
<accession>M5Q1N2</accession>
<feature type="compositionally biased region" description="Low complexity" evidence="1">
    <location>
        <begin position="13"/>
        <end position="29"/>
    </location>
</feature>
<feature type="compositionally biased region" description="Polar residues" evidence="1">
    <location>
        <begin position="1"/>
        <end position="11"/>
    </location>
</feature>
<dbReference type="AlphaFoldDB" id="M5Q1N2"/>